<sequence>MDLNRLEKWSDRNLTKFNKGKCKVLHLGKNNPIHHAVGWCTDGEYGFPILLGQDICASPAAGTSVVPREVWRNLWDSAAQDPLVDFDYQVQARVVAVLVAGTDGRDSEAGSQRRMEERPGTGLCSHKSFGDREEMTTKMQSWQGQQEEGPVSKLQYLSGISKQKTTCFILFEGLVYIKNNNYERLLPEDAIALMLRDLDESLELEKRRPSSLSQPQLRGRQRVLDGQDSTGHAAAMHQIQNHFCSKGWRDVSGKTPERFSSTVSVWVDAVRCQIERKLQMSSKCAGFVPKAADVTGSTEPFHSSSLAAREGKFGEGRGTAGTDHVVCRENESALKLQAKVTPQSPALGDQHLAIIMLLVALDTFQCTQEQPCAECESRKPFTEIKSQCLFNVAFSVATCTTSAACREVDSEIPPWVSAELAEE</sequence>
<feature type="compositionally biased region" description="Basic and acidic residues" evidence="1">
    <location>
        <begin position="104"/>
        <end position="119"/>
    </location>
</feature>
<feature type="region of interest" description="Disordered" evidence="1">
    <location>
        <begin position="204"/>
        <end position="227"/>
    </location>
</feature>
<dbReference type="Proteomes" id="UP001333110">
    <property type="component" value="Unassembled WGS sequence"/>
</dbReference>
<evidence type="ECO:0000313" key="3">
    <source>
        <dbReference type="Proteomes" id="UP001333110"/>
    </source>
</evidence>
<protein>
    <recommendedName>
        <fullName evidence="4">Rna-directed dna polymerase from mobile element jockey-like</fullName>
    </recommendedName>
</protein>
<reference evidence="2 3" key="1">
    <citation type="journal article" date="2023" name="J. Hered.">
        <title>Chromosome-level genome of the wood stork (Mycteria americana) provides insight into avian chromosome evolution.</title>
        <authorList>
            <person name="Flamio R. Jr."/>
            <person name="Ramstad K.M."/>
        </authorList>
    </citation>
    <scope>NUCLEOTIDE SEQUENCE [LARGE SCALE GENOMIC DNA]</scope>
    <source>
        <strain evidence="2">JAX WOST 10</strain>
    </source>
</reference>
<gene>
    <name evidence="2" type="ORF">QYF61_026271</name>
</gene>
<organism evidence="2 3">
    <name type="scientific">Mycteria americana</name>
    <name type="common">Wood stork</name>
    <dbReference type="NCBI Taxonomy" id="33587"/>
    <lineage>
        <taxon>Eukaryota</taxon>
        <taxon>Metazoa</taxon>
        <taxon>Chordata</taxon>
        <taxon>Craniata</taxon>
        <taxon>Vertebrata</taxon>
        <taxon>Euteleostomi</taxon>
        <taxon>Archelosauria</taxon>
        <taxon>Archosauria</taxon>
        <taxon>Dinosauria</taxon>
        <taxon>Saurischia</taxon>
        <taxon>Theropoda</taxon>
        <taxon>Coelurosauria</taxon>
        <taxon>Aves</taxon>
        <taxon>Neognathae</taxon>
        <taxon>Neoaves</taxon>
        <taxon>Aequornithes</taxon>
        <taxon>Ciconiiformes</taxon>
        <taxon>Ciconiidae</taxon>
        <taxon>Mycteria</taxon>
    </lineage>
</organism>
<evidence type="ECO:0000256" key="1">
    <source>
        <dbReference type="SAM" id="MobiDB-lite"/>
    </source>
</evidence>
<dbReference type="EMBL" id="JAUNZN010000002">
    <property type="protein sequence ID" value="KAK4828415.1"/>
    <property type="molecule type" value="Genomic_DNA"/>
</dbReference>
<keyword evidence="3" id="KW-1185">Reference proteome</keyword>
<proteinExistence type="predicted"/>
<evidence type="ECO:0000313" key="2">
    <source>
        <dbReference type="EMBL" id="KAK4828415.1"/>
    </source>
</evidence>
<evidence type="ECO:0008006" key="4">
    <source>
        <dbReference type="Google" id="ProtNLM"/>
    </source>
</evidence>
<name>A0AAN7PC69_MYCAM</name>
<accession>A0AAN7PC69</accession>
<comment type="caution">
    <text evidence="2">The sequence shown here is derived from an EMBL/GenBank/DDBJ whole genome shotgun (WGS) entry which is preliminary data.</text>
</comment>
<feature type="region of interest" description="Disordered" evidence="1">
    <location>
        <begin position="104"/>
        <end position="128"/>
    </location>
</feature>
<dbReference type="AlphaFoldDB" id="A0AAN7PC69"/>